<feature type="signal peptide" evidence="1">
    <location>
        <begin position="1"/>
        <end position="24"/>
    </location>
</feature>
<evidence type="ECO:0000256" key="1">
    <source>
        <dbReference type="SAM" id="SignalP"/>
    </source>
</evidence>
<proteinExistence type="predicted"/>
<dbReference type="Proteomes" id="UP000298781">
    <property type="component" value="Chromosome"/>
</dbReference>
<feature type="chain" id="PRO_5020986460" description="Sulfur globule protein" evidence="1">
    <location>
        <begin position="25"/>
        <end position="108"/>
    </location>
</feature>
<dbReference type="AlphaFoldDB" id="A0A4D7B205"/>
<dbReference type="KEGG" id="pstg:E8M01_27340"/>
<sequence>MSRSIIKKLILALAFSLAAVVALAWPSAGNAQRVILGFEAGPGPYYDDGDDNAWGPPPVYRPYRPYRFVDESFPSRPYTAYPATTCWAERLWIETPWGPQLRHVRICR</sequence>
<evidence type="ECO:0000313" key="2">
    <source>
        <dbReference type="EMBL" id="QCI67614.1"/>
    </source>
</evidence>
<name>A0A4D7B205_9HYPH</name>
<organism evidence="2 3">
    <name type="scientific">Phreatobacter stygius</name>
    <dbReference type="NCBI Taxonomy" id="1940610"/>
    <lineage>
        <taxon>Bacteria</taxon>
        <taxon>Pseudomonadati</taxon>
        <taxon>Pseudomonadota</taxon>
        <taxon>Alphaproteobacteria</taxon>
        <taxon>Hyphomicrobiales</taxon>
        <taxon>Phreatobacteraceae</taxon>
        <taxon>Phreatobacter</taxon>
    </lineage>
</organism>
<keyword evidence="3" id="KW-1185">Reference proteome</keyword>
<dbReference type="RefSeq" id="WP_136963044.1">
    <property type="nucleotide sequence ID" value="NZ_CP039690.1"/>
</dbReference>
<gene>
    <name evidence="2" type="ORF">E8M01_27340</name>
</gene>
<dbReference type="EMBL" id="CP039690">
    <property type="protein sequence ID" value="QCI67614.1"/>
    <property type="molecule type" value="Genomic_DNA"/>
</dbReference>
<evidence type="ECO:0000313" key="3">
    <source>
        <dbReference type="Proteomes" id="UP000298781"/>
    </source>
</evidence>
<evidence type="ECO:0008006" key="4">
    <source>
        <dbReference type="Google" id="ProtNLM"/>
    </source>
</evidence>
<protein>
    <recommendedName>
        <fullName evidence="4">Sulfur globule protein</fullName>
    </recommendedName>
</protein>
<accession>A0A4D7B205</accession>
<reference evidence="2 3" key="1">
    <citation type="submission" date="2019-04" db="EMBL/GenBank/DDBJ databases">
        <title>Phreatobacter aquaticus sp. nov.</title>
        <authorList>
            <person name="Choi A."/>
        </authorList>
    </citation>
    <scope>NUCLEOTIDE SEQUENCE [LARGE SCALE GENOMIC DNA]</scope>
    <source>
        <strain evidence="2 3">KCTC 52518</strain>
    </source>
</reference>
<keyword evidence="1" id="KW-0732">Signal</keyword>